<keyword evidence="2" id="KW-1133">Transmembrane helix</keyword>
<evidence type="ECO:0008006" key="6">
    <source>
        <dbReference type="Google" id="ProtNLM"/>
    </source>
</evidence>
<evidence type="ECO:0000256" key="3">
    <source>
        <dbReference type="SAM" id="SignalP"/>
    </source>
</evidence>
<feature type="repeat" description="TPR" evidence="1">
    <location>
        <begin position="281"/>
        <end position="314"/>
    </location>
</feature>
<feature type="transmembrane region" description="Helical" evidence="2">
    <location>
        <begin position="479"/>
        <end position="496"/>
    </location>
</feature>
<evidence type="ECO:0000313" key="5">
    <source>
        <dbReference type="Proteomes" id="UP000838672"/>
    </source>
</evidence>
<keyword evidence="2" id="KW-0472">Membrane</keyword>
<organism evidence="4 5">
    <name type="scientific">Vibrio stylophorae</name>
    <dbReference type="NCBI Taxonomy" id="659351"/>
    <lineage>
        <taxon>Bacteria</taxon>
        <taxon>Pseudomonadati</taxon>
        <taxon>Pseudomonadota</taxon>
        <taxon>Gammaproteobacteria</taxon>
        <taxon>Vibrionales</taxon>
        <taxon>Vibrionaceae</taxon>
        <taxon>Vibrio</taxon>
    </lineage>
</organism>
<dbReference type="Proteomes" id="UP000838672">
    <property type="component" value="Unassembled WGS sequence"/>
</dbReference>
<comment type="caution">
    <text evidence="4">The sequence shown here is derived from an EMBL/GenBank/DDBJ whole genome shotgun (WGS) entry which is preliminary data.</text>
</comment>
<dbReference type="PANTHER" id="PTHR10098:SF108">
    <property type="entry name" value="TETRATRICOPEPTIDE REPEAT PROTEIN 28"/>
    <property type="match status" value="1"/>
</dbReference>
<gene>
    <name evidence="4" type="ORF">VST7929_02164</name>
</gene>
<dbReference type="RefSeq" id="WP_237466658.1">
    <property type="nucleotide sequence ID" value="NZ_CAKLDI010000001.1"/>
</dbReference>
<dbReference type="EMBL" id="CAKLDI010000001">
    <property type="protein sequence ID" value="CAH0534249.1"/>
    <property type="molecule type" value="Genomic_DNA"/>
</dbReference>
<name>A0ABM8ZVA3_9VIBR</name>
<sequence length="747" mass="85547">MLVRAFILMLSWLLAIPIAQAFDKPYTHPALSQANESLLENPTESLTLSEQFLNQADYDFARLNAAQVSDYELQKTPSAVVDALKIKAEALAALNEYAKAQQIIEQAIVIAQRIKQPKLVQEARFVQAQLLWGQREDTAALAILQPLKEQLSMDPASHLAIQVLLLCAEIHSHQAKPEQAEHEYRTLQTWIDRRPEDRLTARFRLGYGQHLVNYGAFDSALPELMAAQHLATRLQDDPLIALSNLALANLYYQRRIYDQALDTAMQAAEYFEHYQIRQELSQTLTLIADIYQAQGRYNHALVHYFNALDHEQNNAHQHNTVALRLSIAEIYHKLYNLALAEDYLAEAQNHLATMDEPSLTVRAALIAGEIAEQQSQWPVAQRSYQQAVKMAEQSAQLSLQARALKALSELFEKQSHYDQALAAQRQYEAVKAAHRNQQRRANINNFMQQQEVLSHGMMIQDYRRQADHAREELWYQQRVSLLLGGCLVLLLLLTIFKRYQINHLKRKLYQLRTEFYTHHRSGLRNLRLLSAKLPDSMQQSSHHFEQWQLGEVIHEPLSDRLRFALIDIPFLKRIYQRRGYQEALDIERQFGQFLNAQVQEPGRIYHIADTLFLFIEPNPKGNNDPAPLASRLEVLVAQFTAQYDTLSDRIMIGLADYPFVPKAVTAINDQELIDILLMTVEKARTLSEQTGKSQWIHLGAIDSAPAATFTQGNIRQSCYTAMAKGLVRVQSSYSGDISWKPDHDFNN</sequence>
<protein>
    <recommendedName>
        <fullName evidence="6">GGDEF domain-containing protein</fullName>
    </recommendedName>
</protein>
<dbReference type="Gene3D" id="3.30.70.270">
    <property type="match status" value="1"/>
</dbReference>
<dbReference type="SMART" id="SM00028">
    <property type="entry name" value="TPR"/>
    <property type="match status" value="5"/>
</dbReference>
<dbReference type="PANTHER" id="PTHR10098">
    <property type="entry name" value="RAPSYN-RELATED"/>
    <property type="match status" value="1"/>
</dbReference>
<dbReference type="InterPro" id="IPR019734">
    <property type="entry name" value="TPR_rpt"/>
</dbReference>
<keyword evidence="2" id="KW-0812">Transmembrane</keyword>
<evidence type="ECO:0000256" key="2">
    <source>
        <dbReference type="SAM" id="Phobius"/>
    </source>
</evidence>
<keyword evidence="1" id="KW-0802">TPR repeat</keyword>
<proteinExistence type="predicted"/>
<evidence type="ECO:0000256" key="1">
    <source>
        <dbReference type="PROSITE-ProRule" id="PRU00339"/>
    </source>
</evidence>
<evidence type="ECO:0000313" key="4">
    <source>
        <dbReference type="EMBL" id="CAH0534249.1"/>
    </source>
</evidence>
<feature type="chain" id="PRO_5045310935" description="GGDEF domain-containing protein" evidence="3">
    <location>
        <begin position="22"/>
        <end position="747"/>
    </location>
</feature>
<dbReference type="SUPFAM" id="SSF48452">
    <property type="entry name" value="TPR-like"/>
    <property type="match status" value="2"/>
</dbReference>
<keyword evidence="5" id="KW-1185">Reference proteome</keyword>
<accession>A0ABM8ZVA3</accession>
<dbReference type="InterPro" id="IPR043128">
    <property type="entry name" value="Rev_trsase/Diguanyl_cyclase"/>
</dbReference>
<feature type="signal peptide" evidence="3">
    <location>
        <begin position="1"/>
        <end position="21"/>
    </location>
</feature>
<dbReference type="InterPro" id="IPR011990">
    <property type="entry name" value="TPR-like_helical_dom_sf"/>
</dbReference>
<dbReference type="Gene3D" id="1.25.40.10">
    <property type="entry name" value="Tetratricopeptide repeat domain"/>
    <property type="match status" value="2"/>
</dbReference>
<reference evidence="4" key="1">
    <citation type="submission" date="2021-11" db="EMBL/GenBank/DDBJ databases">
        <authorList>
            <person name="Rodrigo-Torres L."/>
            <person name="Arahal R. D."/>
            <person name="Lucena T."/>
        </authorList>
    </citation>
    <scope>NUCLEOTIDE SEQUENCE</scope>
    <source>
        <strain evidence="4">CECT 7929</strain>
    </source>
</reference>
<keyword evidence="3" id="KW-0732">Signal</keyword>
<dbReference type="PROSITE" id="PS50005">
    <property type="entry name" value="TPR"/>
    <property type="match status" value="1"/>
</dbReference>